<feature type="binding site" evidence="3">
    <location>
        <position position="117"/>
    </location>
    <ligand>
        <name>Mn(2+)</name>
        <dbReference type="ChEBI" id="CHEBI:29035"/>
        <label>2</label>
    </ligand>
</feature>
<feature type="domain" description="Peptidase M20 dimerisation" evidence="4">
    <location>
        <begin position="202"/>
        <end position="293"/>
    </location>
</feature>
<dbReference type="PANTHER" id="PTHR11014:SF63">
    <property type="entry name" value="METALLOPEPTIDASE, PUTATIVE (AFU_ORTHOLOGUE AFUA_6G09600)-RELATED"/>
    <property type="match status" value="1"/>
</dbReference>
<feature type="binding site" evidence="3">
    <location>
        <position position="377"/>
    </location>
    <ligand>
        <name>Mn(2+)</name>
        <dbReference type="ChEBI" id="CHEBI:29035"/>
        <label>2</label>
    </ligand>
</feature>
<evidence type="ECO:0000256" key="3">
    <source>
        <dbReference type="PIRSR" id="PIRSR005962-1"/>
    </source>
</evidence>
<proteinExistence type="inferred from homology"/>
<organism evidence="5 6">
    <name type="scientific">Peribacillus simplex</name>
    <dbReference type="NCBI Taxonomy" id="1478"/>
    <lineage>
        <taxon>Bacteria</taxon>
        <taxon>Bacillati</taxon>
        <taxon>Bacillota</taxon>
        <taxon>Bacilli</taxon>
        <taxon>Bacillales</taxon>
        <taxon>Bacillaceae</taxon>
        <taxon>Peribacillus</taxon>
    </lineage>
</organism>
<reference evidence="5 6" key="1">
    <citation type="submission" date="2017-01" db="EMBL/GenBank/DDBJ databases">
        <authorList>
            <person name="Varghese N."/>
            <person name="Submissions S."/>
        </authorList>
    </citation>
    <scope>NUCLEOTIDE SEQUENCE [LARGE SCALE GENOMIC DNA]</scope>
    <source>
        <strain evidence="5 6">RUG2-6</strain>
    </source>
</reference>
<dbReference type="InterPro" id="IPR017439">
    <property type="entry name" value="Amidohydrolase"/>
</dbReference>
<keyword evidence="3" id="KW-0479">Metal-binding</keyword>
<dbReference type="EMBL" id="FTMX01000005">
    <property type="protein sequence ID" value="SIR71193.1"/>
    <property type="molecule type" value="Genomic_DNA"/>
</dbReference>
<feature type="binding site" evidence="3">
    <location>
        <position position="119"/>
    </location>
    <ligand>
        <name>Mn(2+)</name>
        <dbReference type="ChEBI" id="CHEBI:29035"/>
        <label>2</label>
    </ligand>
</feature>
<evidence type="ECO:0000313" key="6">
    <source>
        <dbReference type="Proteomes" id="UP000185829"/>
    </source>
</evidence>
<sequence>MPIAKKYYLGRTLLMIENLLNRFQDLYPELVEFRRDLHMYPELSFQEEDTPKKIADFLTNLGLEVKTGVGGRGVLGKLKGGKPGKTVAFRADFDALPIQDEKEVAYKSRVPGVMHACGHDIHTAALLGVAKVLSEVKDELEGDVVFIHQFAEEVIPGGAKPMIEDGCLNGVDSIYGAHVASHLPFGTIGVNEGYLMASGDRFEIDILGVGGHGATPELTVDPLLVGSQLVMNLQQIVSRRVDPLKPAVVTVGSFNSGDAYNIIPNTAKIKGTVRTFDEDVRDLIEVSIGQIAKSTCEGAGAAVRYSYDRGYPAVWNHPNETRKVEEQAKLLIGDEHVKKMKPHMGMEDFAYYLQKVPGTFFWVGGKNPEKDAIYPHHHPRFDVDEQSMLIIGKMFLSIFLAKTTNIN</sequence>
<name>A0A9X8RB42_9BACI</name>
<dbReference type="PANTHER" id="PTHR11014">
    <property type="entry name" value="PEPTIDASE M20 FAMILY MEMBER"/>
    <property type="match status" value="1"/>
</dbReference>
<comment type="similarity">
    <text evidence="1">Belongs to the peptidase M20 family.</text>
</comment>
<keyword evidence="2" id="KW-0378">Hydrolase</keyword>
<evidence type="ECO:0000256" key="1">
    <source>
        <dbReference type="ARBA" id="ARBA00006153"/>
    </source>
</evidence>
<keyword evidence="3" id="KW-0464">Manganese</keyword>
<comment type="cofactor">
    <cofactor evidence="3">
        <name>Mn(2+)</name>
        <dbReference type="ChEBI" id="CHEBI:29035"/>
    </cofactor>
    <text evidence="3">The Mn(2+) ion enhances activity.</text>
</comment>
<dbReference type="InterPro" id="IPR036264">
    <property type="entry name" value="Bact_exopeptidase_dim_dom"/>
</dbReference>
<dbReference type="Pfam" id="PF07687">
    <property type="entry name" value="M20_dimer"/>
    <property type="match status" value="1"/>
</dbReference>
<feature type="binding site" evidence="3">
    <location>
        <position position="153"/>
    </location>
    <ligand>
        <name>Mn(2+)</name>
        <dbReference type="ChEBI" id="CHEBI:29035"/>
        <label>2</label>
    </ligand>
</feature>
<comment type="caution">
    <text evidence="5">The sequence shown here is derived from an EMBL/GenBank/DDBJ whole genome shotgun (WGS) entry which is preliminary data.</text>
</comment>
<evidence type="ECO:0000256" key="2">
    <source>
        <dbReference type="ARBA" id="ARBA00022801"/>
    </source>
</evidence>
<dbReference type="FunFam" id="3.30.70.360:FF:000014">
    <property type="entry name" value="N-acyl-L-amino acid amidohydrolase"/>
    <property type="match status" value="1"/>
</dbReference>
<dbReference type="Pfam" id="PF01546">
    <property type="entry name" value="Peptidase_M20"/>
    <property type="match status" value="1"/>
</dbReference>
<dbReference type="SUPFAM" id="SSF55031">
    <property type="entry name" value="Bacterial exopeptidase dimerisation domain"/>
    <property type="match status" value="1"/>
</dbReference>
<dbReference type="PIRSF" id="PIRSF005962">
    <property type="entry name" value="Pept_M20D_amidohydro"/>
    <property type="match status" value="1"/>
</dbReference>
<dbReference type="GO" id="GO:0016787">
    <property type="term" value="F:hydrolase activity"/>
    <property type="evidence" value="ECO:0007669"/>
    <property type="project" value="UniProtKB-KW"/>
</dbReference>
<evidence type="ECO:0000259" key="4">
    <source>
        <dbReference type="Pfam" id="PF07687"/>
    </source>
</evidence>
<dbReference type="InterPro" id="IPR011650">
    <property type="entry name" value="Peptidase_M20_dimer"/>
</dbReference>
<dbReference type="AlphaFoldDB" id="A0A9X8RB42"/>
<feature type="binding site" evidence="3">
    <location>
        <position position="178"/>
    </location>
    <ligand>
        <name>Mn(2+)</name>
        <dbReference type="ChEBI" id="CHEBI:29035"/>
        <label>2</label>
    </ligand>
</feature>
<dbReference type="Gene3D" id="3.40.630.10">
    <property type="entry name" value="Zn peptidases"/>
    <property type="match status" value="1"/>
</dbReference>
<accession>A0A9X8RB42</accession>
<dbReference type="Gene3D" id="3.30.70.360">
    <property type="match status" value="1"/>
</dbReference>
<dbReference type="Proteomes" id="UP000185829">
    <property type="component" value="Unassembled WGS sequence"/>
</dbReference>
<dbReference type="GO" id="GO:0046872">
    <property type="term" value="F:metal ion binding"/>
    <property type="evidence" value="ECO:0007669"/>
    <property type="project" value="UniProtKB-KW"/>
</dbReference>
<dbReference type="SUPFAM" id="SSF53187">
    <property type="entry name" value="Zn-dependent exopeptidases"/>
    <property type="match status" value="1"/>
</dbReference>
<dbReference type="NCBIfam" id="TIGR01891">
    <property type="entry name" value="amidohydrolases"/>
    <property type="match status" value="1"/>
</dbReference>
<gene>
    <name evidence="5" type="ORF">SAMN05878482_105147</name>
</gene>
<protein>
    <submittedName>
        <fullName evidence="5">Amidohydrolase</fullName>
    </submittedName>
</protein>
<evidence type="ECO:0000313" key="5">
    <source>
        <dbReference type="EMBL" id="SIR71193.1"/>
    </source>
</evidence>
<dbReference type="InterPro" id="IPR002933">
    <property type="entry name" value="Peptidase_M20"/>
</dbReference>